<protein>
    <recommendedName>
        <fullName evidence="4">Phage integrase family protein</fullName>
    </recommendedName>
</protein>
<name>A0A132BWY0_9RHOB</name>
<evidence type="ECO:0000256" key="1">
    <source>
        <dbReference type="ARBA" id="ARBA00023172"/>
    </source>
</evidence>
<sequence>MRAKNGKSFTVRWFPVPNEIRLVVVEWKRELESNGFGEEDALFPDSKYLTTPKTGATPLPILETTGAVNRAFRIASTGVGQSYSPHSARHCLKVLGDQICTRSEERKAWSLNLGHESMVITEAHYGKMTEATRMQVLGAIKQKDETSDDEKDLMLRYFLHALSPGSPEHRAARQLVRQREAALDESVLE</sequence>
<evidence type="ECO:0000313" key="2">
    <source>
        <dbReference type="EMBL" id="KUP92895.1"/>
    </source>
</evidence>
<reference evidence="2 3" key="1">
    <citation type="submission" date="2015-12" db="EMBL/GenBank/DDBJ databases">
        <title>Genome sequence of the marine Rhodobacteraceae strain O3.65, Candidatus Tritonibacter horizontis.</title>
        <authorList>
            <person name="Poehlein A."/>
            <person name="Giebel H.A."/>
            <person name="Voget S."/>
            <person name="Brinkhoff T."/>
        </authorList>
    </citation>
    <scope>NUCLEOTIDE SEQUENCE [LARGE SCALE GENOMIC DNA]</scope>
    <source>
        <strain evidence="2 3">O3.65</strain>
    </source>
</reference>
<proteinExistence type="predicted"/>
<dbReference type="GO" id="GO:0006310">
    <property type="term" value="P:DNA recombination"/>
    <property type="evidence" value="ECO:0007669"/>
    <property type="project" value="UniProtKB-KW"/>
</dbReference>
<evidence type="ECO:0000313" key="3">
    <source>
        <dbReference type="Proteomes" id="UP000068382"/>
    </source>
</evidence>
<dbReference type="InterPro" id="IPR013762">
    <property type="entry name" value="Integrase-like_cat_sf"/>
</dbReference>
<dbReference type="InterPro" id="IPR011010">
    <property type="entry name" value="DNA_brk_join_enz"/>
</dbReference>
<dbReference type="PATRIC" id="fig|1768241.3.peg.2463"/>
<dbReference type="Proteomes" id="UP000068382">
    <property type="component" value="Unassembled WGS sequence"/>
</dbReference>
<dbReference type="EMBL" id="LPUY01000065">
    <property type="protein sequence ID" value="KUP92895.1"/>
    <property type="molecule type" value="Genomic_DNA"/>
</dbReference>
<accession>A0A132BWY0</accession>
<gene>
    <name evidence="2" type="ORF">TRIHO_23460</name>
</gene>
<dbReference type="AlphaFoldDB" id="A0A132BWY0"/>
<dbReference type="SUPFAM" id="SSF56349">
    <property type="entry name" value="DNA breaking-rejoining enzymes"/>
    <property type="match status" value="1"/>
</dbReference>
<dbReference type="GO" id="GO:0015074">
    <property type="term" value="P:DNA integration"/>
    <property type="evidence" value="ECO:0007669"/>
    <property type="project" value="InterPro"/>
</dbReference>
<dbReference type="GO" id="GO:0003677">
    <property type="term" value="F:DNA binding"/>
    <property type="evidence" value="ECO:0007669"/>
    <property type="project" value="InterPro"/>
</dbReference>
<keyword evidence="3" id="KW-1185">Reference proteome</keyword>
<keyword evidence="1" id="KW-0233">DNA recombination</keyword>
<comment type="caution">
    <text evidence="2">The sequence shown here is derived from an EMBL/GenBank/DDBJ whole genome shotgun (WGS) entry which is preliminary data.</text>
</comment>
<organism evidence="2 3">
    <name type="scientific">Tritonibacter horizontis</name>
    <dbReference type="NCBI Taxonomy" id="1768241"/>
    <lineage>
        <taxon>Bacteria</taxon>
        <taxon>Pseudomonadati</taxon>
        <taxon>Pseudomonadota</taxon>
        <taxon>Alphaproteobacteria</taxon>
        <taxon>Rhodobacterales</taxon>
        <taxon>Paracoccaceae</taxon>
        <taxon>Tritonibacter</taxon>
    </lineage>
</organism>
<dbReference type="Gene3D" id="1.10.443.10">
    <property type="entry name" value="Intergrase catalytic core"/>
    <property type="match status" value="1"/>
</dbReference>
<evidence type="ECO:0008006" key="4">
    <source>
        <dbReference type="Google" id="ProtNLM"/>
    </source>
</evidence>